<dbReference type="InterPro" id="IPR036890">
    <property type="entry name" value="HATPase_C_sf"/>
</dbReference>
<dbReference type="InterPro" id="IPR000210">
    <property type="entry name" value="BTB/POZ_dom"/>
</dbReference>
<feature type="domain" description="BTB" evidence="1">
    <location>
        <begin position="2584"/>
        <end position="2635"/>
    </location>
</feature>
<dbReference type="EMBL" id="WTPW01000279">
    <property type="protein sequence ID" value="KAF0527418.1"/>
    <property type="molecule type" value="Genomic_DNA"/>
</dbReference>
<proteinExistence type="predicted"/>
<evidence type="ECO:0000259" key="1">
    <source>
        <dbReference type="PROSITE" id="PS50097"/>
    </source>
</evidence>
<keyword evidence="3" id="KW-1185">Reference proteome</keyword>
<dbReference type="Gene3D" id="3.30.710.10">
    <property type="entry name" value="Potassium Channel Kv1.1, Chain A"/>
    <property type="match status" value="1"/>
</dbReference>
<dbReference type="PANTHER" id="PTHR15600">
    <property type="entry name" value="SACSIN"/>
    <property type="match status" value="1"/>
</dbReference>
<protein>
    <submittedName>
        <fullName evidence="2">Sacsin</fullName>
    </submittedName>
</protein>
<sequence>MIYESFHPDEKYTTRIKNILTEYPDGSQILREILQNSDDAKSTVQIFILNHKTYASETLCDPKLERYQGPSLLSANDTIFKEEDFKSLVSLANSEKIDKYDKIGVMGIGFNSIFHISDVSSIISGSSYVFIDPHARKYCDVKAGQRGFKVDFIKHNMFNERPDQFEPFLVDFLKSELIKKNPRQFDNIQDGYYNGTIFRYPLRTPRDAEESEISKDEYRTEQIKDLFKIFFKVDNINCLLFLKHIEKILFFELKEDGDEPELLYEIGVNNAKEIFNERKLLTENIISMMSSPTGQDSFETIYKMRFSQKAKVNRINNKSEWLIVNYISSTNDEKYIKFKNHIRDCKFIPNVGLAARIDKISRNKGKLYCFLPLPDDYDDFSISINGCFAVSKNRRHLEISMNEDLAPGDLLRLKGAWNRYLFEKAIPEAWKILLTEIIKIKSISYETIYTFWPLPADGSSRELDTKFCLWNNLLQNVINLLEPDLRIFRGPSGYLSINDGYLADKKFNKSSDLSNILEKLGFPIFVNIPESVVAKLENSLNFKPILKYISPEKVCDFLKKFSNNQFDRFSRLSCQEKLLILEYILGVIDVSHLHGIPLLPVENNTFTTFESDKSEKMFFITCKNEHKLIDKKHHKSIIYSKINDKILSKLQSYVKNGKDINIQILSELQFATMLKSSLKGYSENSQEIPAETNEIEWIYEVWDHLLQTKRNLSKFDDLHLLPIKKDNAIFLRKLKATPKCLCRTPHSRMPQDISIKDLIVIFKLLGSTFIDDDFERKMISKYEKLKNYVIELDDVTAVLLSFEENQSFPRNITESDLSNSDKNSLVKYMSTYLQRESYFDPELIEVIKHFPIFTKLNDGQVVSVDSISRTEHYLLPKQDETSSGLIISPRTFLETYSSDISFLLEKVLKVKRLDQKIYWRDHVIKYLNIQSQYIQEELVEKLFQRWEIIKPFRSALSEISFVTTSNQRKKPTEIFDPNIRQIKDLFFSDESFFPTEIYLDREYLHKLRQLGMKNSLTIEDIINRLDTYARRYTSEQYSKSLKLLKYIDENYNHLRYNRSLRNEIQTREWIPGLKINDKIFSKASECRDVLHQHLVSHIMPIVQYQIKSDDLRQILGWNNDPPLMKIIDQLLYLISLPGSKSAVGNQIYDIYEYLNNVVTNSKNDISLLKNKLSGKKWIFNDDNLYSTDEIVFSSIIKNNDMVILSNHNKNNYSKLFVELGVKHEQDYFEVLKTIEFSDKTQKSIIDMIEYLSHTEEEHKLKELLIPNMNGKMVPCKQLFYDDMDTRAKDSDKDFNAIVHSAISRDVAKKLKLKNFSEVFLKGRIDLVRQNDNVTATFLKTILEKFDHEEIVFQEFLKNADDAGAEQFCIILDECTYPSESLIKEDMKCWQGPAIWIYNEKEFSSEDLESLNDIGRRSIKGGPDKIGKHGLGFASCYNFTDMPQILSGWKLMFFDPQRKIFSDKRCYGSIFDFENYKNEENHIMKAFKDQFEPYLKLNGCGLFKVDFNEKFNGTLFRLPLRTVKSPISDKVYNVTMWQSSADIIDRIERLLDIIKKDAISELIFLRQMKSIKVFRKKSLKNTMNPLWDVEIKKVISGERESLGKKSQVLQLDVQYNEPGNQYDEKNIPKTAKWLICAGENDSKNLWSAIATIIPEKQDEVFKGKFYSYLSLSNSSELPIILHSNGWELSSNRRNLAENNEDNINILNNISHLHVELFEEFVKIGQQKNENYQIISQLWPIPEVENDIFKLKEYGQKVLENLCRKNSEIFWSPYDDGKYVSLTNSVFINDETPENIVNFLNKHNHPTVKIKPEYLNEFKEKSGYRQVNPQLIRDILKNDESILDDSDLTNARSNFFSLFFTKNDNDLHISERFSLLEYILEDKNYHDLETISLVPLFDNKFGKFAIEKNYIIATLEELKLFPKAGSEYFIPIDILELYNLVPIFCKQEFSKATNIQYFGEPTIRRFLQQELHPISERDWNPSNSTIPNQKWLNEIWSRIIKHSLSPYQSFPLLEVYDPNTKDQHQLISLENAACKPLLAYPTTFDYQFENIPQTLINLGIRFTKHKYNEAIDKYIKLLRPDNVLNVIGKYQCIENQLIDKEEDRKNLCQYFTAKLSSSNYHECTNKHIFKRLPIWPTHILDSGIPIYKSISDTDAYLVPLGTVSSKPFTFFPQIQNGIFYYDVTDNKRKLLEAAGAKKRNRLDYFKDTFVQNMKEILPQQQNSYSELLIEMLSDTENLDEIKSFIKNLKIFPDEKYQLYVARDLHDQDNPLLKIIYKSSSRFLPKCIQSNQNCLDVLEELEFVRKITSEVFIKCAKYVQGLYDDRKNNMIEINDLRSLGSTALHYFYRNQSTLKFSDTEWEDLSKIKFVPISKSFLRYPYSYSCKNNLGELECFENLCLSKYKDFAWTQLAFFEDEPTEEVIKNYENLGLPTITNIVDHLKTIQSTVSKSKEWEQRGDELFEIIKQIYEKLESLCAERSDDLELYFSDNHPLFLNSTNPLDSESWTVASHLDINIKKDFKPERKATAEYLKEYSKLLILAGAKKSDSNSRLLENEKFKNFEETNAYDLINSMIDSIEISEHTNFHNNVSFHVNGKIFYANLMLLSCAAPYFKRTRRYSFTFIDIKPDSLYILLRWLYGEPLLQAINHVSKEEYENVFIQICEDLLKLSKEFELESLKQLIEHKLFEFLDINLNEEILEEVKSLADEFKLTDLLDHSNMLREEYC</sequence>
<evidence type="ECO:0000313" key="3">
    <source>
        <dbReference type="Proteomes" id="UP000439903"/>
    </source>
</evidence>
<dbReference type="InterPro" id="IPR058210">
    <property type="entry name" value="SACS/Nov_dom"/>
</dbReference>
<dbReference type="Pfam" id="PF25794">
    <property type="entry name" value="SACS"/>
    <property type="match status" value="2"/>
</dbReference>
<dbReference type="SUPFAM" id="SSF54695">
    <property type="entry name" value="POZ domain"/>
    <property type="match status" value="1"/>
</dbReference>
<reference evidence="2 3" key="1">
    <citation type="journal article" date="2019" name="Environ. Microbiol.">
        <title>At the nexus of three kingdoms: the genome of the mycorrhizal fungus Gigaspora margarita provides insights into plant, endobacterial and fungal interactions.</title>
        <authorList>
            <person name="Venice F."/>
            <person name="Ghignone S."/>
            <person name="Salvioli di Fossalunga A."/>
            <person name="Amselem J."/>
            <person name="Novero M."/>
            <person name="Xianan X."/>
            <person name="Sedzielewska Toro K."/>
            <person name="Morin E."/>
            <person name="Lipzen A."/>
            <person name="Grigoriev I.V."/>
            <person name="Henrissat B."/>
            <person name="Martin F.M."/>
            <person name="Bonfante P."/>
        </authorList>
    </citation>
    <scope>NUCLEOTIDE SEQUENCE [LARGE SCALE GENOMIC DNA]</scope>
    <source>
        <strain evidence="2 3">BEG34</strain>
    </source>
</reference>
<dbReference type="InterPro" id="IPR052972">
    <property type="entry name" value="Sacsin_chaperone_reg"/>
</dbReference>
<dbReference type="PANTHER" id="PTHR15600:SF42">
    <property type="entry name" value="SACSIN"/>
    <property type="match status" value="1"/>
</dbReference>
<dbReference type="CDD" id="cd18186">
    <property type="entry name" value="BTB_POZ_ZBTB_KLHL-like"/>
    <property type="match status" value="1"/>
</dbReference>
<dbReference type="SMART" id="SM00225">
    <property type="entry name" value="BTB"/>
    <property type="match status" value="1"/>
</dbReference>
<dbReference type="PROSITE" id="PS50097">
    <property type="entry name" value="BTB"/>
    <property type="match status" value="1"/>
</dbReference>
<dbReference type="InterPro" id="IPR011333">
    <property type="entry name" value="SKP1/BTB/POZ_sf"/>
</dbReference>
<organism evidence="2 3">
    <name type="scientific">Gigaspora margarita</name>
    <dbReference type="NCBI Taxonomy" id="4874"/>
    <lineage>
        <taxon>Eukaryota</taxon>
        <taxon>Fungi</taxon>
        <taxon>Fungi incertae sedis</taxon>
        <taxon>Mucoromycota</taxon>
        <taxon>Glomeromycotina</taxon>
        <taxon>Glomeromycetes</taxon>
        <taxon>Diversisporales</taxon>
        <taxon>Gigasporaceae</taxon>
        <taxon>Gigaspora</taxon>
    </lineage>
</organism>
<name>A0A8H4EP82_GIGMA</name>
<gene>
    <name evidence="2" type="ORF">F8M41_013674</name>
</gene>
<dbReference type="SUPFAM" id="SSF55874">
    <property type="entry name" value="ATPase domain of HSP90 chaperone/DNA topoisomerase II/histidine kinase"/>
    <property type="match status" value="2"/>
</dbReference>
<dbReference type="Proteomes" id="UP000439903">
    <property type="component" value="Unassembled WGS sequence"/>
</dbReference>
<accession>A0A8H4EP82</accession>
<comment type="caution">
    <text evidence="2">The sequence shown here is derived from an EMBL/GenBank/DDBJ whole genome shotgun (WGS) entry which is preliminary data.</text>
</comment>
<dbReference type="GO" id="GO:0030544">
    <property type="term" value="F:Hsp70 protein binding"/>
    <property type="evidence" value="ECO:0007669"/>
    <property type="project" value="TreeGrafter"/>
</dbReference>
<dbReference type="OrthoDB" id="1262810at2759"/>
<evidence type="ECO:0000313" key="2">
    <source>
        <dbReference type="EMBL" id="KAF0527418.1"/>
    </source>
</evidence>